<gene>
    <name evidence="1" type="ORF">FOL47_003838</name>
</gene>
<organism evidence="1 2">
    <name type="scientific">Perkinsus chesapeaki</name>
    <name type="common">Clam parasite</name>
    <name type="synonym">Perkinsus andrewsi</name>
    <dbReference type="NCBI Taxonomy" id="330153"/>
    <lineage>
        <taxon>Eukaryota</taxon>
        <taxon>Sar</taxon>
        <taxon>Alveolata</taxon>
        <taxon>Perkinsozoa</taxon>
        <taxon>Perkinsea</taxon>
        <taxon>Perkinsida</taxon>
        <taxon>Perkinsidae</taxon>
        <taxon>Perkinsus</taxon>
    </lineage>
</organism>
<evidence type="ECO:0000313" key="1">
    <source>
        <dbReference type="EMBL" id="KAF4648040.1"/>
    </source>
</evidence>
<protein>
    <submittedName>
        <fullName evidence="1">Uncharacterized protein</fullName>
    </submittedName>
</protein>
<name>A0A7J6KM07_PERCH</name>
<accession>A0A7J6KM07</accession>
<dbReference type="EMBL" id="JAAPAO010002220">
    <property type="protein sequence ID" value="KAF4648040.1"/>
    <property type="molecule type" value="Genomic_DNA"/>
</dbReference>
<keyword evidence="2" id="KW-1185">Reference proteome</keyword>
<proteinExistence type="predicted"/>
<reference evidence="1 2" key="1">
    <citation type="submission" date="2020-04" db="EMBL/GenBank/DDBJ databases">
        <title>Perkinsus chesapeaki whole genome sequence.</title>
        <authorList>
            <person name="Bogema D.R."/>
        </authorList>
    </citation>
    <scope>NUCLEOTIDE SEQUENCE [LARGE SCALE GENOMIC DNA]</scope>
    <source>
        <strain evidence="1">ATCC PRA-425</strain>
    </source>
</reference>
<dbReference type="Proteomes" id="UP000591131">
    <property type="component" value="Unassembled WGS sequence"/>
</dbReference>
<comment type="caution">
    <text evidence="1">The sequence shown here is derived from an EMBL/GenBank/DDBJ whole genome shotgun (WGS) entry which is preliminary data.</text>
</comment>
<evidence type="ECO:0000313" key="2">
    <source>
        <dbReference type="Proteomes" id="UP000591131"/>
    </source>
</evidence>
<dbReference type="AlphaFoldDB" id="A0A7J6KM07"/>
<sequence>MIQNRPSQSPSFKFDDDTLSDLIETLKQAEAENKEMNEKLVASFPKGVQQASVSSNGTFSYPVQEQNKSADDTTKKTQVHAGVDFFDMFKPYESTAIGLKAFYEDEEAQKLNVEADGVAELLSYGNKSNVAVSIFLANHVEELHNPGQLGVMRNSFVSIVHFKLYIWDMLIMDMESIPVQSSEVFAGKSFNLGFNMSATYEKAIPGIPFTASGGASIELSLRTAKNDLHKWTLVGKADAFIKFPITTSHFTHEYIPEISISV</sequence>